<organism evidence="1">
    <name type="scientific">Arundo donax</name>
    <name type="common">Giant reed</name>
    <name type="synonym">Donax arundinaceus</name>
    <dbReference type="NCBI Taxonomy" id="35708"/>
    <lineage>
        <taxon>Eukaryota</taxon>
        <taxon>Viridiplantae</taxon>
        <taxon>Streptophyta</taxon>
        <taxon>Embryophyta</taxon>
        <taxon>Tracheophyta</taxon>
        <taxon>Spermatophyta</taxon>
        <taxon>Magnoliopsida</taxon>
        <taxon>Liliopsida</taxon>
        <taxon>Poales</taxon>
        <taxon>Poaceae</taxon>
        <taxon>PACMAD clade</taxon>
        <taxon>Arundinoideae</taxon>
        <taxon>Arundineae</taxon>
        <taxon>Arundo</taxon>
    </lineage>
</organism>
<reference evidence="1" key="1">
    <citation type="submission" date="2014-09" db="EMBL/GenBank/DDBJ databases">
        <authorList>
            <person name="Magalhaes I.L.F."/>
            <person name="Oliveira U."/>
            <person name="Santos F.R."/>
            <person name="Vidigal T.H.D.A."/>
            <person name="Brescovit A.D."/>
            <person name="Santos A.J."/>
        </authorList>
    </citation>
    <scope>NUCLEOTIDE SEQUENCE</scope>
    <source>
        <tissue evidence="1">Shoot tissue taken approximately 20 cm above the soil surface</tissue>
    </source>
</reference>
<reference evidence="1" key="2">
    <citation type="journal article" date="2015" name="Data Brief">
        <title>Shoot transcriptome of the giant reed, Arundo donax.</title>
        <authorList>
            <person name="Barrero R.A."/>
            <person name="Guerrero F.D."/>
            <person name="Moolhuijzen P."/>
            <person name="Goolsby J.A."/>
            <person name="Tidwell J."/>
            <person name="Bellgard S.E."/>
            <person name="Bellgard M.I."/>
        </authorList>
    </citation>
    <scope>NUCLEOTIDE SEQUENCE</scope>
    <source>
        <tissue evidence="1">Shoot tissue taken approximately 20 cm above the soil surface</tissue>
    </source>
</reference>
<proteinExistence type="predicted"/>
<sequence>MNCCGHLTSYELLWSSNELCAHKGDSYELLWSSNEYQNCKFRNKGKKNSFSP</sequence>
<name>A0A0A9EMX9_ARUDO</name>
<protein>
    <submittedName>
        <fullName evidence="1">TIDP3357</fullName>
    </submittedName>
</protein>
<dbReference type="AlphaFoldDB" id="A0A0A9EMX9"/>
<dbReference type="EMBL" id="GBRH01195826">
    <property type="protein sequence ID" value="JAE02070.1"/>
    <property type="molecule type" value="Transcribed_RNA"/>
</dbReference>
<evidence type="ECO:0000313" key="1">
    <source>
        <dbReference type="EMBL" id="JAE02070.1"/>
    </source>
</evidence>
<accession>A0A0A9EMX9</accession>